<evidence type="ECO:0000256" key="1">
    <source>
        <dbReference type="SAM" id="SignalP"/>
    </source>
</evidence>
<sequence length="40" mass="4218">MRSVAGMSLLLSFALLAISPLQAAENMGFSGTLIEPPRAR</sequence>
<evidence type="ECO:0000313" key="2">
    <source>
        <dbReference type="EMBL" id="VEI64193.1"/>
    </source>
</evidence>
<feature type="signal peptide" evidence="1">
    <location>
        <begin position="1"/>
        <end position="23"/>
    </location>
</feature>
<protein>
    <submittedName>
        <fullName evidence="2">Uncharacterized protein</fullName>
    </submittedName>
</protein>
<feature type="chain" id="PRO_5018749125" evidence="1">
    <location>
        <begin position="24"/>
        <end position="40"/>
    </location>
</feature>
<dbReference type="EMBL" id="LR134492">
    <property type="protein sequence ID" value="VEI64193.1"/>
    <property type="molecule type" value="Genomic_DNA"/>
</dbReference>
<proteinExistence type="predicted"/>
<keyword evidence="1" id="KW-0732">Signal</keyword>
<dbReference type="Proteomes" id="UP000270487">
    <property type="component" value="Chromosome"/>
</dbReference>
<organism evidence="2 3">
    <name type="scientific">Serratia fonticola</name>
    <dbReference type="NCBI Taxonomy" id="47917"/>
    <lineage>
        <taxon>Bacteria</taxon>
        <taxon>Pseudomonadati</taxon>
        <taxon>Pseudomonadota</taxon>
        <taxon>Gammaproteobacteria</taxon>
        <taxon>Enterobacterales</taxon>
        <taxon>Yersiniaceae</taxon>
        <taxon>Serratia</taxon>
    </lineage>
</organism>
<dbReference type="AlphaFoldDB" id="A0A3S4WS40"/>
<reference evidence="2 3" key="1">
    <citation type="submission" date="2018-12" db="EMBL/GenBank/DDBJ databases">
        <authorList>
            <consortium name="Pathogen Informatics"/>
        </authorList>
    </citation>
    <scope>NUCLEOTIDE SEQUENCE [LARGE SCALE GENOMIC DNA]</scope>
    <source>
        <strain evidence="2 3">NCTC13193</strain>
    </source>
</reference>
<accession>A0A3S4WS40</accession>
<name>A0A3S4WS40_SERFO</name>
<evidence type="ECO:0000313" key="3">
    <source>
        <dbReference type="Proteomes" id="UP000270487"/>
    </source>
</evidence>
<gene>
    <name evidence="2" type="ORF">NCTC13193_01034</name>
</gene>